<feature type="chain" id="PRO_5038332849" description="Lipocalin-like domain-containing protein" evidence="2">
    <location>
        <begin position="27"/>
        <end position="152"/>
    </location>
</feature>
<proteinExistence type="predicted"/>
<name>A0A369M050_9ACTN</name>
<dbReference type="PROSITE" id="PS51257">
    <property type="entry name" value="PROKAR_LIPOPROTEIN"/>
    <property type="match status" value="1"/>
</dbReference>
<gene>
    <name evidence="3" type="ORF">C1877_11025</name>
</gene>
<dbReference type="RefSeq" id="WP_015539473.1">
    <property type="nucleotide sequence ID" value="NZ_CABMMS010000006.1"/>
</dbReference>
<organism evidence="3 4">
    <name type="scientific">Gordonibacter pamelaeae</name>
    <dbReference type="NCBI Taxonomy" id="471189"/>
    <lineage>
        <taxon>Bacteria</taxon>
        <taxon>Bacillati</taxon>
        <taxon>Actinomycetota</taxon>
        <taxon>Coriobacteriia</taxon>
        <taxon>Eggerthellales</taxon>
        <taxon>Eggerthellaceae</taxon>
        <taxon>Gordonibacter</taxon>
    </lineage>
</organism>
<evidence type="ECO:0000256" key="1">
    <source>
        <dbReference type="SAM" id="MobiDB-lite"/>
    </source>
</evidence>
<accession>A0A369M050</accession>
<comment type="caution">
    <text evidence="3">The sequence shown here is derived from an EMBL/GenBank/DDBJ whole genome shotgun (WGS) entry which is preliminary data.</text>
</comment>
<feature type="region of interest" description="Disordered" evidence="1">
    <location>
        <begin position="25"/>
        <end position="62"/>
    </location>
</feature>
<evidence type="ECO:0008006" key="5">
    <source>
        <dbReference type="Google" id="ProtNLM"/>
    </source>
</evidence>
<dbReference type="OrthoDB" id="3174999at2"/>
<dbReference type="EMBL" id="PPTS01000006">
    <property type="protein sequence ID" value="RDB64239.1"/>
    <property type="molecule type" value="Genomic_DNA"/>
</dbReference>
<sequence>MKKMLMVALCGTLALFLFGCGGGASGGSDGSTSDAPQQEEQKKPLDLSGEWKQVNSKSEDSYQEATIQDNVIEINWVSDGGDTKSLYWSGTYEAPTEATESYTWDSVNDTSKTANALLASGDETKTFTYENGILSYEASALGTTTTVKMERQ</sequence>
<reference evidence="3 4" key="1">
    <citation type="journal article" date="2018" name="Elife">
        <title>Discovery and characterization of a prevalent human gut bacterial enzyme sufficient for the inactivation of a family of plant toxins.</title>
        <authorList>
            <person name="Koppel N."/>
            <person name="Bisanz J.E."/>
            <person name="Pandelia M.E."/>
            <person name="Turnbaugh P.J."/>
            <person name="Balskus E.P."/>
        </authorList>
    </citation>
    <scope>NUCLEOTIDE SEQUENCE [LARGE SCALE GENOMIC DNA]</scope>
    <source>
        <strain evidence="3 4">3C</strain>
    </source>
</reference>
<evidence type="ECO:0000313" key="4">
    <source>
        <dbReference type="Proteomes" id="UP000254000"/>
    </source>
</evidence>
<dbReference type="Proteomes" id="UP000254000">
    <property type="component" value="Unassembled WGS sequence"/>
</dbReference>
<evidence type="ECO:0000256" key="2">
    <source>
        <dbReference type="SAM" id="SignalP"/>
    </source>
</evidence>
<dbReference type="AlphaFoldDB" id="A0A369M050"/>
<feature type="signal peptide" evidence="2">
    <location>
        <begin position="1"/>
        <end position="26"/>
    </location>
</feature>
<evidence type="ECO:0000313" key="3">
    <source>
        <dbReference type="EMBL" id="RDB64239.1"/>
    </source>
</evidence>
<keyword evidence="2" id="KW-0732">Signal</keyword>
<dbReference type="GeneID" id="78360225"/>
<keyword evidence="4" id="KW-1185">Reference proteome</keyword>
<protein>
    <recommendedName>
        <fullName evidence="5">Lipocalin-like domain-containing protein</fullName>
    </recommendedName>
</protein>